<name>A0ABS6DZC4_9FIRM</name>
<evidence type="ECO:0000256" key="5">
    <source>
        <dbReference type="ARBA" id="ARBA00023136"/>
    </source>
</evidence>
<dbReference type="Proteomes" id="UP001196301">
    <property type="component" value="Unassembled WGS sequence"/>
</dbReference>
<keyword evidence="5 6" id="KW-0472">Membrane</keyword>
<protein>
    <submittedName>
        <fullName evidence="7">CidA/LrgA family protein</fullName>
    </submittedName>
</protein>
<dbReference type="EMBL" id="JAHLOQ010000042">
    <property type="protein sequence ID" value="MBU5337200.1"/>
    <property type="molecule type" value="Genomic_DNA"/>
</dbReference>
<evidence type="ECO:0000256" key="3">
    <source>
        <dbReference type="ARBA" id="ARBA00022692"/>
    </source>
</evidence>
<keyword evidence="2" id="KW-1003">Cell membrane</keyword>
<keyword evidence="3 6" id="KW-0812">Transmembrane</keyword>
<organism evidence="7 8">
    <name type="scientific">Intestinibacter bartlettii</name>
    <dbReference type="NCBI Taxonomy" id="261299"/>
    <lineage>
        <taxon>Bacteria</taxon>
        <taxon>Bacillati</taxon>
        <taxon>Bacillota</taxon>
        <taxon>Clostridia</taxon>
        <taxon>Peptostreptococcales</taxon>
        <taxon>Peptostreptococcaceae</taxon>
        <taxon>Intestinibacter</taxon>
    </lineage>
</organism>
<comment type="caution">
    <text evidence="7">The sequence shown here is derived from an EMBL/GenBank/DDBJ whole genome shotgun (WGS) entry which is preliminary data.</text>
</comment>
<evidence type="ECO:0000313" key="7">
    <source>
        <dbReference type="EMBL" id="MBU5337200.1"/>
    </source>
</evidence>
<comment type="subcellular location">
    <subcellularLocation>
        <location evidence="1">Cell membrane</location>
        <topology evidence="1">Multi-pass membrane protein</topology>
    </subcellularLocation>
</comment>
<evidence type="ECO:0000313" key="8">
    <source>
        <dbReference type="Proteomes" id="UP001196301"/>
    </source>
</evidence>
<feature type="transmembrane region" description="Helical" evidence="6">
    <location>
        <begin position="87"/>
        <end position="106"/>
    </location>
</feature>
<dbReference type="PANTHER" id="PTHR33931">
    <property type="entry name" value="HOLIN-LIKE PROTEIN CIDA-RELATED"/>
    <property type="match status" value="1"/>
</dbReference>
<keyword evidence="8" id="KW-1185">Reference proteome</keyword>
<sequence>MKIFNQIGILLGVWAGGEVVSQLIKNIINIPGSILGMIILFLLLQFKILSEDKIKDVADFLLGNMGIFFIPAGVSLIQSLGLIKENAVLLLSCIILINITVMIGSGKSVDFMIKLKEKKQAKSEEEIA</sequence>
<proteinExistence type="predicted"/>
<gene>
    <name evidence="7" type="ORF">KQI20_12175</name>
</gene>
<feature type="transmembrane region" description="Helical" evidence="6">
    <location>
        <begin position="61"/>
        <end position="81"/>
    </location>
</feature>
<keyword evidence="4 6" id="KW-1133">Transmembrane helix</keyword>
<accession>A0ABS6DZC4</accession>
<evidence type="ECO:0000256" key="4">
    <source>
        <dbReference type="ARBA" id="ARBA00022989"/>
    </source>
</evidence>
<feature type="transmembrane region" description="Helical" evidence="6">
    <location>
        <begin position="30"/>
        <end position="49"/>
    </location>
</feature>
<dbReference type="RefSeq" id="WP_216571613.1">
    <property type="nucleotide sequence ID" value="NZ_JAHLOQ010000042.1"/>
</dbReference>
<evidence type="ECO:0000256" key="1">
    <source>
        <dbReference type="ARBA" id="ARBA00004651"/>
    </source>
</evidence>
<dbReference type="Pfam" id="PF03788">
    <property type="entry name" value="LrgA"/>
    <property type="match status" value="1"/>
</dbReference>
<dbReference type="PANTHER" id="PTHR33931:SF2">
    <property type="entry name" value="HOLIN-LIKE PROTEIN CIDA"/>
    <property type="match status" value="1"/>
</dbReference>
<evidence type="ECO:0000256" key="6">
    <source>
        <dbReference type="SAM" id="Phobius"/>
    </source>
</evidence>
<dbReference type="InterPro" id="IPR005538">
    <property type="entry name" value="LrgA/CidA"/>
</dbReference>
<evidence type="ECO:0000256" key="2">
    <source>
        <dbReference type="ARBA" id="ARBA00022475"/>
    </source>
</evidence>
<reference evidence="7 8" key="1">
    <citation type="submission" date="2021-06" db="EMBL/GenBank/DDBJ databases">
        <authorList>
            <person name="Sun Q."/>
            <person name="Li D."/>
        </authorList>
    </citation>
    <scope>NUCLEOTIDE SEQUENCE [LARGE SCALE GENOMIC DNA]</scope>
    <source>
        <strain evidence="7 8">N19</strain>
    </source>
</reference>